<feature type="transmembrane region" description="Helical" evidence="1">
    <location>
        <begin position="303"/>
        <end position="330"/>
    </location>
</feature>
<protein>
    <recommendedName>
        <fullName evidence="4">Subtilisin-like serine protease</fullName>
    </recommendedName>
</protein>
<accession>A0ABQ8R8C1</accession>
<evidence type="ECO:0000313" key="2">
    <source>
        <dbReference type="EMBL" id="KAJ4129121.1"/>
    </source>
</evidence>
<dbReference type="PANTHER" id="PTHR34414:SF1">
    <property type="entry name" value="SUBTILISIN-LIKE SERINE PROTEASE"/>
    <property type="match status" value="1"/>
</dbReference>
<dbReference type="PANTHER" id="PTHR34414">
    <property type="entry name" value="HET DOMAIN-CONTAINING PROTEIN-RELATED"/>
    <property type="match status" value="1"/>
</dbReference>
<feature type="transmembrane region" description="Helical" evidence="1">
    <location>
        <begin position="261"/>
        <end position="283"/>
    </location>
</feature>
<name>A0ABQ8R8C1_FUSEQ</name>
<dbReference type="InterPro" id="IPR046536">
    <property type="entry name" value="DUF6601"/>
</dbReference>
<sequence>MTSQLAQALAGGVERRKSQDVPFTTQLLSHGNQNQANNNRDPFLNLFPAVYRTASFDLAPPSQDYPAWIASELDIQRLNKIHRWIWVAGTAVPPRPLHEQLSKGRQVVITEAMDMHLVWTTGIIYIKPLPRFLLEPTIWTRHLCCKNNCQCSVADPAAPVECEQRKLYKTALGFLYSYAALLRHESDFLLAKDRYLLPNTDISWFDWIAFVKELNTEHIYADINPRFHHKELRLSRLNHIYFFTQLNSGGFVRRWDRYSTFFHANLGWLTATTVYIVVVLTSMQVGLATDVLGGNRAFQAASYGFTVFSILGPLICAGLIVVVFAIMLVVDTSYTLTQMRRREFHFGRQGVHQ</sequence>
<keyword evidence="1" id="KW-0812">Transmembrane</keyword>
<comment type="caution">
    <text evidence="2">The sequence shown here is derived from an EMBL/GenBank/DDBJ whole genome shotgun (WGS) entry which is preliminary data.</text>
</comment>
<keyword evidence="1" id="KW-0472">Membrane</keyword>
<evidence type="ECO:0000256" key="1">
    <source>
        <dbReference type="SAM" id="Phobius"/>
    </source>
</evidence>
<dbReference type="Pfam" id="PF20246">
    <property type="entry name" value="DUF6601"/>
    <property type="match status" value="1"/>
</dbReference>
<gene>
    <name evidence="2" type="ORF">NW768_007654</name>
</gene>
<dbReference type="Proteomes" id="UP001152024">
    <property type="component" value="Unassembled WGS sequence"/>
</dbReference>
<organism evidence="2 3">
    <name type="scientific">Fusarium equiseti</name>
    <name type="common">Fusarium scirpi</name>
    <dbReference type="NCBI Taxonomy" id="61235"/>
    <lineage>
        <taxon>Eukaryota</taxon>
        <taxon>Fungi</taxon>
        <taxon>Dikarya</taxon>
        <taxon>Ascomycota</taxon>
        <taxon>Pezizomycotina</taxon>
        <taxon>Sordariomycetes</taxon>
        <taxon>Hypocreomycetidae</taxon>
        <taxon>Hypocreales</taxon>
        <taxon>Nectriaceae</taxon>
        <taxon>Fusarium</taxon>
        <taxon>Fusarium incarnatum-equiseti species complex</taxon>
    </lineage>
</organism>
<evidence type="ECO:0000313" key="3">
    <source>
        <dbReference type="Proteomes" id="UP001152024"/>
    </source>
</evidence>
<proteinExistence type="predicted"/>
<evidence type="ECO:0008006" key="4">
    <source>
        <dbReference type="Google" id="ProtNLM"/>
    </source>
</evidence>
<reference evidence="2" key="1">
    <citation type="submission" date="2022-09" db="EMBL/GenBank/DDBJ databases">
        <title>Fusarium specimens isolated from Avocado Roots.</title>
        <authorList>
            <person name="Stajich J."/>
            <person name="Roper C."/>
            <person name="Heimlech-Rivalta G."/>
        </authorList>
    </citation>
    <scope>NUCLEOTIDE SEQUENCE</scope>
    <source>
        <strain evidence="2">CF00095</strain>
    </source>
</reference>
<keyword evidence="3" id="KW-1185">Reference proteome</keyword>
<keyword evidence="1" id="KW-1133">Transmembrane helix</keyword>
<dbReference type="EMBL" id="JAOQBH010000011">
    <property type="protein sequence ID" value="KAJ4129121.1"/>
    <property type="molecule type" value="Genomic_DNA"/>
</dbReference>